<dbReference type="Proteomes" id="UP000266292">
    <property type="component" value="Chromosome"/>
</dbReference>
<evidence type="ECO:0000256" key="8">
    <source>
        <dbReference type="SAM" id="Coils"/>
    </source>
</evidence>
<dbReference type="GO" id="GO:0009279">
    <property type="term" value="C:cell outer membrane"/>
    <property type="evidence" value="ECO:0007669"/>
    <property type="project" value="UniProtKB-SubCell"/>
</dbReference>
<keyword evidence="8" id="KW-0175">Coiled coil</keyword>
<dbReference type="GO" id="GO:1990281">
    <property type="term" value="C:efflux pump complex"/>
    <property type="evidence" value="ECO:0007669"/>
    <property type="project" value="TreeGrafter"/>
</dbReference>
<evidence type="ECO:0000313" key="11">
    <source>
        <dbReference type="Proteomes" id="UP000266292"/>
    </source>
</evidence>
<dbReference type="OrthoDB" id="916581at2"/>
<feature type="signal peptide" evidence="9">
    <location>
        <begin position="1"/>
        <end position="29"/>
    </location>
</feature>
<evidence type="ECO:0000256" key="5">
    <source>
        <dbReference type="ARBA" id="ARBA00022692"/>
    </source>
</evidence>
<name>A0A1X9YXS3_9BACT</name>
<keyword evidence="7" id="KW-0998">Cell outer membrane</keyword>
<evidence type="ECO:0000256" key="1">
    <source>
        <dbReference type="ARBA" id="ARBA00004442"/>
    </source>
</evidence>
<dbReference type="GO" id="GO:0015562">
    <property type="term" value="F:efflux transmembrane transporter activity"/>
    <property type="evidence" value="ECO:0007669"/>
    <property type="project" value="InterPro"/>
</dbReference>
<reference evidence="11" key="1">
    <citation type="submission" date="2017-05" db="EMBL/GenBank/DDBJ databases">
        <authorList>
            <person name="Ray J."/>
            <person name="Price M."/>
            <person name="Deutschbauer A."/>
        </authorList>
    </citation>
    <scope>NUCLEOTIDE SEQUENCE [LARGE SCALE GENOMIC DNA]</scope>
    <source>
        <strain evidence="11">DSM 19842</strain>
    </source>
</reference>
<feature type="coiled-coil region" evidence="8">
    <location>
        <begin position="162"/>
        <end position="189"/>
    </location>
</feature>
<keyword evidence="3" id="KW-0813">Transport</keyword>
<feature type="chain" id="PRO_5010986396" evidence="9">
    <location>
        <begin position="30"/>
        <end position="447"/>
    </location>
</feature>
<evidence type="ECO:0000256" key="2">
    <source>
        <dbReference type="ARBA" id="ARBA00007613"/>
    </source>
</evidence>
<evidence type="ECO:0000256" key="3">
    <source>
        <dbReference type="ARBA" id="ARBA00022448"/>
    </source>
</evidence>
<dbReference type="AlphaFoldDB" id="A0A1X9YXS3"/>
<keyword evidence="9" id="KW-0732">Signal</keyword>
<dbReference type="KEGG" id="pact:CA264_07180"/>
<dbReference type="STRING" id="709015.GCA_000472485_01440"/>
<evidence type="ECO:0000313" key="10">
    <source>
        <dbReference type="EMBL" id="ARS37760.1"/>
    </source>
</evidence>
<dbReference type="InterPro" id="IPR003423">
    <property type="entry name" value="OMP_efflux"/>
</dbReference>
<keyword evidence="5" id="KW-0812">Transmembrane</keyword>
<evidence type="ECO:0000256" key="7">
    <source>
        <dbReference type="ARBA" id="ARBA00023237"/>
    </source>
</evidence>
<gene>
    <name evidence="10" type="ORF">CA264_07180</name>
</gene>
<keyword evidence="11" id="KW-1185">Reference proteome</keyword>
<evidence type="ECO:0000256" key="6">
    <source>
        <dbReference type="ARBA" id="ARBA00023136"/>
    </source>
</evidence>
<evidence type="ECO:0000256" key="9">
    <source>
        <dbReference type="SAM" id="SignalP"/>
    </source>
</evidence>
<dbReference type="Pfam" id="PF02321">
    <property type="entry name" value="OEP"/>
    <property type="match status" value="2"/>
</dbReference>
<dbReference type="SUPFAM" id="SSF56954">
    <property type="entry name" value="Outer membrane efflux proteins (OEP)"/>
    <property type="match status" value="1"/>
</dbReference>
<dbReference type="Gene3D" id="1.20.1600.10">
    <property type="entry name" value="Outer membrane efflux proteins (OEP)"/>
    <property type="match status" value="1"/>
</dbReference>
<dbReference type="PANTHER" id="PTHR30026:SF20">
    <property type="entry name" value="OUTER MEMBRANE PROTEIN TOLC"/>
    <property type="match status" value="1"/>
</dbReference>
<comment type="similarity">
    <text evidence="2">Belongs to the outer membrane factor (OMF) (TC 1.B.17) family.</text>
</comment>
<comment type="subcellular location">
    <subcellularLocation>
        <location evidence="1">Cell outer membrane</location>
    </subcellularLocation>
</comment>
<evidence type="ECO:0000256" key="4">
    <source>
        <dbReference type="ARBA" id="ARBA00022452"/>
    </source>
</evidence>
<dbReference type="InterPro" id="IPR051906">
    <property type="entry name" value="TolC-like"/>
</dbReference>
<keyword evidence="4" id="KW-1134">Transmembrane beta strand</keyword>
<dbReference type="RefSeq" id="WP_025605879.1">
    <property type="nucleotide sequence ID" value="NZ_CP021235.1"/>
</dbReference>
<keyword evidence="6" id="KW-0472">Membrane</keyword>
<protein>
    <submittedName>
        <fullName evidence="10">Transporter</fullName>
    </submittedName>
</protein>
<dbReference type="EMBL" id="CP021235">
    <property type="protein sequence ID" value="ARS37760.1"/>
    <property type="molecule type" value="Genomic_DNA"/>
</dbReference>
<proteinExistence type="inferred from homology"/>
<organism evidence="10 11">
    <name type="scientific">Pontibacter actiniarum</name>
    <dbReference type="NCBI Taxonomy" id="323450"/>
    <lineage>
        <taxon>Bacteria</taxon>
        <taxon>Pseudomonadati</taxon>
        <taxon>Bacteroidota</taxon>
        <taxon>Cytophagia</taxon>
        <taxon>Cytophagales</taxon>
        <taxon>Hymenobacteraceae</taxon>
        <taxon>Pontibacter</taxon>
    </lineage>
</organism>
<dbReference type="GO" id="GO:0015288">
    <property type="term" value="F:porin activity"/>
    <property type="evidence" value="ECO:0007669"/>
    <property type="project" value="TreeGrafter"/>
</dbReference>
<accession>A0A1X9YXS3</accession>
<dbReference type="PANTHER" id="PTHR30026">
    <property type="entry name" value="OUTER MEMBRANE PROTEIN TOLC"/>
    <property type="match status" value="1"/>
</dbReference>
<sequence length="447" mass="50097">MSKTSRLRGLTKRMCAVLLLLGLSGAATAQDLKQLTLQEAISLGVENSKQLQLSHAKVEEAVARYKQAKDKALPTGSASYTYNHAEIPTTTFKMSEEGEPYYLPKRADAFIGGVSLQEVLFSGNRLRYAQESTSLLTQVAKLDTEKDKEEIAYNITNAYINLYKLQQSKKVLEQNLEDVDRQIKRAQRFFEQGLVTKNDVLRFQLQRSNVELSRVDLETNRKIVVYNLDLLLGLPEETDLVAQEAQAPAELAATFSAYIDSALVNRPELRALNLQGQVADNQVKSVRAEKLPTVVLGADAHYLNPNGAFVPAKNNYLAPFTIGATVAWNFDQLWLNKHKVQEAKVQKTEVELSKLTAMDMVKTEVNQSYQNYLMAQERVNILQTAIAQAQENDRILESQYQNKVATATDRIDAETQLFQQLVNLELAKADATLAYYTLLKSTGNIIK</sequence>